<keyword evidence="8" id="KW-1015">Disulfide bond</keyword>
<dbReference type="EMBL" id="JAYMYS010000004">
    <property type="protein sequence ID" value="KAK7396049.1"/>
    <property type="molecule type" value="Genomic_DNA"/>
</dbReference>
<dbReference type="Pfam" id="PF00450">
    <property type="entry name" value="Peptidase_S10"/>
    <property type="match status" value="1"/>
</dbReference>
<dbReference type="Gene3D" id="6.10.250.940">
    <property type="match status" value="1"/>
</dbReference>
<protein>
    <recommendedName>
        <fullName evidence="11">Carboxypeptidase</fullName>
        <ecNumber evidence="11">3.4.16.-</ecNumber>
    </recommendedName>
</protein>
<dbReference type="GO" id="GO:0005576">
    <property type="term" value="C:extracellular region"/>
    <property type="evidence" value="ECO:0007669"/>
    <property type="project" value="UniProtKB-SubCell"/>
</dbReference>
<evidence type="ECO:0000256" key="7">
    <source>
        <dbReference type="ARBA" id="ARBA00022801"/>
    </source>
</evidence>
<keyword evidence="4 11" id="KW-0121">Carboxypeptidase</keyword>
<evidence type="ECO:0000256" key="5">
    <source>
        <dbReference type="ARBA" id="ARBA00022670"/>
    </source>
</evidence>
<dbReference type="PANTHER" id="PTHR11802:SF281">
    <property type="entry name" value="CARBOXYPEPTIDASE"/>
    <property type="match status" value="1"/>
</dbReference>
<feature type="signal peptide" evidence="11">
    <location>
        <begin position="1"/>
        <end position="18"/>
    </location>
</feature>
<keyword evidence="3" id="KW-0964">Secreted</keyword>
<dbReference type="GO" id="GO:0006508">
    <property type="term" value="P:proteolysis"/>
    <property type="evidence" value="ECO:0007669"/>
    <property type="project" value="UniProtKB-KW"/>
</dbReference>
<organism evidence="12 13">
    <name type="scientific">Psophocarpus tetragonolobus</name>
    <name type="common">Winged bean</name>
    <name type="synonym">Dolichos tetragonolobus</name>
    <dbReference type="NCBI Taxonomy" id="3891"/>
    <lineage>
        <taxon>Eukaryota</taxon>
        <taxon>Viridiplantae</taxon>
        <taxon>Streptophyta</taxon>
        <taxon>Embryophyta</taxon>
        <taxon>Tracheophyta</taxon>
        <taxon>Spermatophyta</taxon>
        <taxon>Magnoliopsida</taxon>
        <taxon>eudicotyledons</taxon>
        <taxon>Gunneridae</taxon>
        <taxon>Pentapetalae</taxon>
        <taxon>rosids</taxon>
        <taxon>fabids</taxon>
        <taxon>Fabales</taxon>
        <taxon>Fabaceae</taxon>
        <taxon>Papilionoideae</taxon>
        <taxon>50 kb inversion clade</taxon>
        <taxon>NPAAA clade</taxon>
        <taxon>indigoferoid/millettioid clade</taxon>
        <taxon>Phaseoleae</taxon>
        <taxon>Psophocarpus</taxon>
    </lineage>
</organism>
<evidence type="ECO:0000256" key="2">
    <source>
        <dbReference type="ARBA" id="ARBA00009431"/>
    </source>
</evidence>
<evidence type="ECO:0000256" key="1">
    <source>
        <dbReference type="ARBA" id="ARBA00004613"/>
    </source>
</evidence>
<evidence type="ECO:0000256" key="6">
    <source>
        <dbReference type="ARBA" id="ARBA00022729"/>
    </source>
</evidence>
<reference evidence="12 13" key="1">
    <citation type="submission" date="2024-01" db="EMBL/GenBank/DDBJ databases">
        <title>The genomes of 5 underutilized Papilionoideae crops provide insights into root nodulation and disease resistanc.</title>
        <authorList>
            <person name="Jiang F."/>
        </authorList>
    </citation>
    <scope>NUCLEOTIDE SEQUENCE [LARGE SCALE GENOMIC DNA]</scope>
    <source>
        <strain evidence="12">DUOXIRENSHENG_FW03</strain>
        <tissue evidence="12">Leaves</tissue>
    </source>
</reference>
<dbReference type="FunFam" id="3.40.50.11320:FF:000004">
    <property type="entry name" value="Carboxypeptidase"/>
    <property type="match status" value="1"/>
</dbReference>
<keyword evidence="6 11" id="KW-0732">Signal</keyword>
<evidence type="ECO:0000256" key="10">
    <source>
        <dbReference type="ARBA" id="ARBA00037399"/>
    </source>
</evidence>
<comment type="caution">
    <text evidence="12">The sequence shown here is derived from an EMBL/GenBank/DDBJ whole genome shotgun (WGS) entry which is preliminary data.</text>
</comment>
<sequence length="455" mass="51058">MIATIIIVLAQTLVGVTSIPEADTIGDLPGQPQVKFQQYSGYITVDDQQQRALFYYFVEAEEHPTSKPLVLWLNGGPGCSSIGFGAFAEHGPFRPSDNNVLEKNDYSWNKEANVLYLESPAGVGFSYSSNESFYALVTDEITARDNLVFLQRWVTKFPEYSNNNFFITGESYAGHYVPQLAQLIVQTKTKFNLKGIAIGNPLLEFNTDFNCKSEFLWSHGLISDSTYEVLTKVCNYSSIRRLLQYGNLRGVCATVNNQMLTEVSKYIDKYDVTLDVCLPSVNQQAYVLNQPQETRNIDVCVDDKTITYLNRKDVQEALHAKLVGVPKWLSCSNVLHYDPQNIEIPTISILESLVKSSIRVLVYSGDQDSVIPLMGSRSLVNGLAKELELNTTVSYRAWFEERQVAGWTQVYGDILSYATIRGAAHEAPFSQPQRSLVLLKAFLQGKPLPSKFEQI</sequence>
<dbReference type="GO" id="GO:0004185">
    <property type="term" value="F:serine-type carboxypeptidase activity"/>
    <property type="evidence" value="ECO:0007669"/>
    <property type="project" value="UniProtKB-UniRule"/>
</dbReference>
<keyword evidence="7 11" id="KW-0378">Hydrolase</keyword>
<dbReference type="Proteomes" id="UP001386955">
    <property type="component" value="Unassembled WGS sequence"/>
</dbReference>
<evidence type="ECO:0000256" key="11">
    <source>
        <dbReference type="RuleBase" id="RU361156"/>
    </source>
</evidence>
<dbReference type="PROSITE" id="PS00131">
    <property type="entry name" value="CARBOXYPEPT_SER_SER"/>
    <property type="match status" value="1"/>
</dbReference>
<keyword evidence="5 11" id="KW-0645">Protease</keyword>
<comment type="similarity">
    <text evidence="2 11">Belongs to the peptidase S10 family.</text>
</comment>
<comment type="function">
    <text evidence="10">Probable carboxypeptidase.</text>
</comment>
<dbReference type="SUPFAM" id="SSF53474">
    <property type="entry name" value="alpha/beta-Hydrolases"/>
    <property type="match status" value="1"/>
</dbReference>
<dbReference type="Gene3D" id="3.40.50.1820">
    <property type="entry name" value="alpha/beta hydrolase"/>
    <property type="match status" value="1"/>
</dbReference>
<dbReference type="PRINTS" id="PR00724">
    <property type="entry name" value="CRBOXYPTASEC"/>
</dbReference>
<evidence type="ECO:0000313" key="13">
    <source>
        <dbReference type="Proteomes" id="UP001386955"/>
    </source>
</evidence>
<dbReference type="GO" id="GO:0005773">
    <property type="term" value="C:vacuole"/>
    <property type="evidence" value="ECO:0007669"/>
    <property type="project" value="TreeGrafter"/>
</dbReference>
<keyword evidence="13" id="KW-1185">Reference proteome</keyword>
<evidence type="ECO:0000256" key="9">
    <source>
        <dbReference type="ARBA" id="ARBA00023180"/>
    </source>
</evidence>
<keyword evidence="9" id="KW-0325">Glycoprotein</keyword>
<comment type="subcellular location">
    <subcellularLocation>
        <location evidence="1">Secreted</location>
    </subcellularLocation>
</comment>
<dbReference type="InterPro" id="IPR018202">
    <property type="entry name" value="Ser_caboxypep_ser_AS"/>
</dbReference>
<dbReference type="Gene3D" id="3.40.50.11320">
    <property type="match status" value="1"/>
</dbReference>
<evidence type="ECO:0000256" key="4">
    <source>
        <dbReference type="ARBA" id="ARBA00022645"/>
    </source>
</evidence>
<dbReference type="PANTHER" id="PTHR11802">
    <property type="entry name" value="SERINE PROTEASE FAMILY S10 SERINE CARBOXYPEPTIDASE"/>
    <property type="match status" value="1"/>
</dbReference>
<evidence type="ECO:0000256" key="8">
    <source>
        <dbReference type="ARBA" id="ARBA00023157"/>
    </source>
</evidence>
<dbReference type="FunFam" id="3.40.50.1820:FF:000453">
    <property type="entry name" value="Carboxypeptidase"/>
    <property type="match status" value="1"/>
</dbReference>
<dbReference type="EC" id="3.4.16.-" evidence="11"/>
<feature type="chain" id="PRO_5042665257" description="Carboxypeptidase" evidence="11">
    <location>
        <begin position="19"/>
        <end position="455"/>
    </location>
</feature>
<gene>
    <name evidence="12" type="ORF">VNO78_16760</name>
</gene>
<dbReference type="AlphaFoldDB" id="A0AAN9SIB0"/>
<name>A0AAN9SIB0_PSOTE</name>
<accession>A0AAN9SIB0</accession>
<evidence type="ECO:0000256" key="3">
    <source>
        <dbReference type="ARBA" id="ARBA00022525"/>
    </source>
</evidence>
<proteinExistence type="inferred from homology"/>
<dbReference type="InterPro" id="IPR029058">
    <property type="entry name" value="AB_hydrolase_fold"/>
</dbReference>
<dbReference type="InterPro" id="IPR001563">
    <property type="entry name" value="Peptidase_S10"/>
</dbReference>
<evidence type="ECO:0000313" key="12">
    <source>
        <dbReference type="EMBL" id="KAK7396049.1"/>
    </source>
</evidence>